<accession>A0A9P8P8E3</accession>
<keyword evidence="1" id="KW-0812">Transmembrane</keyword>
<dbReference type="Proteomes" id="UP000769157">
    <property type="component" value="Unassembled WGS sequence"/>
</dbReference>
<comment type="caution">
    <text evidence="2">The sequence shown here is derived from an EMBL/GenBank/DDBJ whole genome shotgun (WGS) entry which is preliminary data.</text>
</comment>
<reference evidence="2" key="2">
    <citation type="submission" date="2021-01" db="EMBL/GenBank/DDBJ databases">
        <authorList>
            <person name="Schikora-Tamarit M.A."/>
        </authorList>
    </citation>
    <scope>NUCLEOTIDE SEQUENCE</scope>
    <source>
        <strain evidence="2">CBS6075</strain>
    </source>
</reference>
<evidence type="ECO:0000256" key="1">
    <source>
        <dbReference type="SAM" id="Phobius"/>
    </source>
</evidence>
<protein>
    <submittedName>
        <fullName evidence="2">Uncharacterized protein</fullName>
    </submittedName>
</protein>
<name>A0A9P8P8E3_9ASCO</name>
<organism evidence="2 3">
    <name type="scientific">Ogataea philodendri</name>
    <dbReference type="NCBI Taxonomy" id="1378263"/>
    <lineage>
        <taxon>Eukaryota</taxon>
        <taxon>Fungi</taxon>
        <taxon>Dikarya</taxon>
        <taxon>Ascomycota</taxon>
        <taxon>Saccharomycotina</taxon>
        <taxon>Pichiomycetes</taxon>
        <taxon>Pichiales</taxon>
        <taxon>Pichiaceae</taxon>
        <taxon>Ogataea</taxon>
    </lineage>
</organism>
<dbReference type="EMBL" id="JAEUBE010000199">
    <property type="protein sequence ID" value="KAH3666849.1"/>
    <property type="molecule type" value="Genomic_DNA"/>
</dbReference>
<keyword evidence="3" id="KW-1185">Reference proteome</keyword>
<dbReference type="RefSeq" id="XP_046061805.1">
    <property type="nucleotide sequence ID" value="XM_046204263.1"/>
</dbReference>
<keyword evidence="1" id="KW-1133">Transmembrane helix</keyword>
<keyword evidence="1" id="KW-0472">Membrane</keyword>
<gene>
    <name evidence="2" type="ORF">OGAPHI_003298</name>
</gene>
<dbReference type="GeneID" id="70235265"/>
<dbReference type="AlphaFoldDB" id="A0A9P8P8E3"/>
<evidence type="ECO:0000313" key="2">
    <source>
        <dbReference type="EMBL" id="KAH3666849.1"/>
    </source>
</evidence>
<proteinExistence type="predicted"/>
<feature type="transmembrane region" description="Helical" evidence="1">
    <location>
        <begin position="20"/>
        <end position="38"/>
    </location>
</feature>
<evidence type="ECO:0000313" key="3">
    <source>
        <dbReference type="Proteomes" id="UP000769157"/>
    </source>
</evidence>
<sequence length="132" mass="15152">MDVELKPDTMAVILEKLRSFINLSATITKYLIFSALACRSRCRRIMWITKCVIWLQFLIKLAMLTNLDKHECLKIRPDLYDLARRSNLSILWNSSNWIRVSCLASSVASMSLKRNLGAFLMFLPNINGIGGR</sequence>
<reference evidence="2" key="1">
    <citation type="journal article" date="2021" name="Open Biol.">
        <title>Shared evolutionary footprints suggest mitochondrial oxidative damage underlies multiple complex I losses in fungi.</title>
        <authorList>
            <person name="Schikora-Tamarit M.A."/>
            <person name="Marcet-Houben M."/>
            <person name="Nosek J."/>
            <person name="Gabaldon T."/>
        </authorList>
    </citation>
    <scope>NUCLEOTIDE SEQUENCE</scope>
    <source>
        <strain evidence="2">CBS6075</strain>
    </source>
</reference>